<dbReference type="EMBL" id="CAJOBH010207142">
    <property type="protein sequence ID" value="CAF5001879.1"/>
    <property type="molecule type" value="Genomic_DNA"/>
</dbReference>
<reference evidence="3" key="1">
    <citation type="submission" date="2021-02" db="EMBL/GenBank/DDBJ databases">
        <authorList>
            <person name="Nowell W R."/>
        </authorList>
    </citation>
    <scope>NUCLEOTIDE SEQUENCE</scope>
</reference>
<dbReference type="EMBL" id="CAJOBJ010227558">
    <property type="protein sequence ID" value="CAF5047269.1"/>
    <property type="molecule type" value="Genomic_DNA"/>
</dbReference>
<feature type="region of interest" description="Disordered" evidence="1">
    <location>
        <begin position="1"/>
        <end position="22"/>
    </location>
</feature>
<gene>
    <name evidence="2" type="ORF">BYL167_LOCUS55456</name>
    <name evidence="3" type="ORF">GIL414_LOCUS59756</name>
</gene>
<feature type="compositionally biased region" description="Polar residues" evidence="1">
    <location>
        <begin position="175"/>
        <end position="188"/>
    </location>
</feature>
<evidence type="ECO:0000313" key="2">
    <source>
        <dbReference type="EMBL" id="CAF5001879.1"/>
    </source>
</evidence>
<evidence type="ECO:0000313" key="3">
    <source>
        <dbReference type="EMBL" id="CAF5047269.1"/>
    </source>
</evidence>
<name>A0A8S3DXF7_9BILA</name>
<feature type="region of interest" description="Disordered" evidence="1">
    <location>
        <begin position="175"/>
        <end position="210"/>
    </location>
</feature>
<feature type="compositionally biased region" description="Polar residues" evidence="1">
    <location>
        <begin position="1"/>
        <end position="10"/>
    </location>
</feature>
<comment type="caution">
    <text evidence="3">The sequence shown here is derived from an EMBL/GenBank/DDBJ whole genome shotgun (WGS) entry which is preliminary data.</text>
</comment>
<organism evidence="3 4">
    <name type="scientific">Rotaria magnacalcarata</name>
    <dbReference type="NCBI Taxonomy" id="392030"/>
    <lineage>
        <taxon>Eukaryota</taxon>
        <taxon>Metazoa</taxon>
        <taxon>Spiralia</taxon>
        <taxon>Gnathifera</taxon>
        <taxon>Rotifera</taxon>
        <taxon>Eurotatoria</taxon>
        <taxon>Bdelloidea</taxon>
        <taxon>Philodinida</taxon>
        <taxon>Philodinidae</taxon>
        <taxon>Rotaria</taxon>
    </lineage>
</organism>
<proteinExistence type="predicted"/>
<evidence type="ECO:0000313" key="4">
    <source>
        <dbReference type="Proteomes" id="UP000681720"/>
    </source>
</evidence>
<dbReference type="Proteomes" id="UP000681720">
    <property type="component" value="Unassembled WGS sequence"/>
</dbReference>
<evidence type="ECO:0000256" key="1">
    <source>
        <dbReference type="SAM" id="MobiDB-lite"/>
    </source>
</evidence>
<protein>
    <submittedName>
        <fullName evidence="3">Uncharacterized protein</fullName>
    </submittedName>
</protein>
<dbReference type="Proteomes" id="UP000681967">
    <property type="component" value="Unassembled WGS sequence"/>
</dbReference>
<dbReference type="AlphaFoldDB" id="A0A8S3DXF7"/>
<accession>A0A8S3DXF7</accession>
<sequence>MRIGTSSETVHSPPSSHHLLSDQPQITATSSPTVQYQPPWLDHHLSSTLQHNSQSRTSYNQYHCMHCTSQSNPHTPSAMRSIVQSSSSHLQNNNNPTMKASTVNTSETNKTTMDSMQQITMNSSSSNLKTQFIPSYIIYRVKHQSDHTCQVQSSNPIMTNSLDVETMTTSWISSIDDNNHESVSSSSTDKYEFEKLNQKQNHSSSEGSIFSDSDVQQLDEFNGSTSVNFERAPTFLIPNL</sequence>